<evidence type="ECO:0000313" key="3">
    <source>
        <dbReference type="Proteomes" id="UP001447188"/>
    </source>
</evidence>
<proteinExistence type="predicted"/>
<comment type="caution">
    <text evidence="2">The sequence shown here is derived from an EMBL/GenBank/DDBJ whole genome shotgun (WGS) entry which is preliminary data.</text>
</comment>
<protein>
    <submittedName>
        <fullName evidence="2">Uncharacterized protein</fullName>
    </submittedName>
</protein>
<feature type="region of interest" description="Disordered" evidence="1">
    <location>
        <begin position="150"/>
        <end position="173"/>
    </location>
</feature>
<feature type="region of interest" description="Disordered" evidence="1">
    <location>
        <begin position="308"/>
        <end position="327"/>
    </location>
</feature>
<dbReference type="EMBL" id="JBBBZM010000065">
    <property type="protein sequence ID" value="KAL0635673.1"/>
    <property type="molecule type" value="Genomic_DNA"/>
</dbReference>
<dbReference type="Proteomes" id="UP001447188">
    <property type="component" value="Unassembled WGS sequence"/>
</dbReference>
<evidence type="ECO:0000313" key="2">
    <source>
        <dbReference type="EMBL" id="KAL0635673.1"/>
    </source>
</evidence>
<feature type="compositionally biased region" description="Low complexity" evidence="1">
    <location>
        <begin position="154"/>
        <end position="168"/>
    </location>
</feature>
<gene>
    <name evidence="2" type="ORF">Q9L58_005399</name>
</gene>
<feature type="region of interest" description="Disordered" evidence="1">
    <location>
        <begin position="233"/>
        <end position="254"/>
    </location>
</feature>
<evidence type="ECO:0000256" key="1">
    <source>
        <dbReference type="SAM" id="MobiDB-lite"/>
    </source>
</evidence>
<organism evidence="2 3">
    <name type="scientific">Discina gigas</name>
    <dbReference type="NCBI Taxonomy" id="1032678"/>
    <lineage>
        <taxon>Eukaryota</taxon>
        <taxon>Fungi</taxon>
        <taxon>Dikarya</taxon>
        <taxon>Ascomycota</taxon>
        <taxon>Pezizomycotina</taxon>
        <taxon>Pezizomycetes</taxon>
        <taxon>Pezizales</taxon>
        <taxon>Discinaceae</taxon>
        <taxon>Discina</taxon>
    </lineage>
</organism>
<reference evidence="2 3" key="1">
    <citation type="submission" date="2024-02" db="EMBL/GenBank/DDBJ databases">
        <title>Discinaceae phylogenomics.</title>
        <authorList>
            <person name="Dirks A.C."/>
            <person name="James T.Y."/>
        </authorList>
    </citation>
    <scope>NUCLEOTIDE SEQUENCE [LARGE SCALE GENOMIC DNA]</scope>
    <source>
        <strain evidence="2 3">ACD0624</strain>
    </source>
</reference>
<sequence>MADLVTDISLVAGWNPQPKESPAEVFIYTKITPQPAAKVSLLHLQSLVVKTTLLRIIPLLPDGSSPRGSPGIRALGIPVVAGRNRTASQTPVEQRKLSEITLDGAESDAPNEATPDAGIDKNGIVVTSTAAAVKQEVNGPVLKQVEDRRSLAIGGRSSMPESSSGSHKGNLEMPEDPNGNVMMKMPDDEDFFSTSLRGLGPSGTYSPSDFWRRHCDGSLVSDMTMSYSRDANGNFKPVDKSGPPSETRNYGGRSGVFPMQVGLSSTIRNPFERIVELHAPGKNIQPGGQDGTMEDLESVLRASGTAAESAAATKEHTCSSANSDDGIPVEGEMVKQVAPEASKSENFEPDEIRMTIEQDTLFICFPGNIRGDAVVVEIMLEVKPLCLEGKPYVTFIFAGLPRCDNGAYINFRIYDEHDWKFDTSPEISALETQGSQRNKLRGILELARDLHLAASNHSLTIRVLRHPMVLEVLDFRMKVDITASFSWSPISDRIASEFEINITFLDFKSDDDASHSMVNFYLVNGPETQDDMTIDSPQGVPPQFVLGDLVFQNLEVGARRCRLLRVERPTRDACQPLWIRFNKQLGLTPKEIDIPSVHAGGEATLSEESIAIMKPRLPLEVVFSPNSTSWKETDKPGTEVPTRFTRTGMSMGEASPSVIISCLNPVMSSMGWGMDLALASDDGFIDRINYEIEESESFSNRQTSVVALRMSFGLYIPVGLGSMEEIVRIHIGSFGFNFATINDKLAGRGVLFEDGDELLVLNRGIVKDDGCKERLLISTEWFSEQSLELSCGEMEFRLPRVMERVVGRTDFECGNQQALLTPEDNPWHSSYRIPGPEPQQQQYWYFQVHQE</sequence>
<keyword evidence="3" id="KW-1185">Reference proteome</keyword>
<name>A0ABR3GII8_9PEZI</name>
<accession>A0ABR3GII8</accession>